<dbReference type="Gene3D" id="3.90.550.10">
    <property type="entry name" value="Spore Coat Polysaccharide Biosynthesis Protein SpsA, Chain A"/>
    <property type="match status" value="1"/>
</dbReference>
<comment type="subcellular location">
    <subcellularLocation>
        <location evidence="1">Membrane</location>
    </subcellularLocation>
</comment>
<feature type="transmembrane region" description="Helical" evidence="5">
    <location>
        <begin position="30"/>
        <end position="53"/>
    </location>
</feature>
<evidence type="ECO:0000256" key="1">
    <source>
        <dbReference type="ARBA" id="ARBA00004370"/>
    </source>
</evidence>
<evidence type="ECO:0000313" key="8">
    <source>
        <dbReference type="Proteomes" id="UP000813385"/>
    </source>
</evidence>
<dbReference type="EMBL" id="JAGPXD010000002">
    <property type="protein sequence ID" value="KAH7367729.1"/>
    <property type="molecule type" value="Genomic_DNA"/>
</dbReference>
<dbReference type="GO" id="GO:0016757">
    <property type="term" value="F:glycosyltransferase activity"/>
    <property type="evidence" value="ECO:0007669"/>
    <property type="project" value="InterPro"/>
</dbReference>
<keyword evidence="5" id="KW-1133">Transmembrane helix</keyword>
<evidence type="ECO:0000256" key="4">
    <source>
        <dbReference type="ARBA" id="ARBA00023157"/>
    </source>
</evidence>
<name>A0A8K0TIG9_9PEZI</name>
<dbReference type="SUPFAM" id="SSF53448">
    <property type="entry name" value="Nucleotide-diphospho-sugar transferases"/>
    <property type="match status" value="1"/>
</dbReference>
<accession>A0A8K0TIG9</accession>
<sequence length="356" mass="40672">MLPYASRFPLTKESLIASVRNRRMGRSSAIGLALFVTASFFLVVLALAHTIAWRAIVQIPPEPELAAEPSATPLPVPRIGTCHAKSHANSPDIWKASQRKFKHLMDDRFTIILQTYHRPDELNGTLSVILGEEVPSLHEVVIVWNNLDEEPPANFVSVYGVPVRYRVSPVNSLNQKLVPDPKIKTQAVLLSDDDVYYWPQDLEWVFQTWRRFGRKSLTGAMPRCVDVGDDGEWRYRFCPREVDEYNLIITNLAFSHMSFLDYYSSADPIVTKIRGYVDQHFNCEDIAMNYVHSRLTGEGPLLVHGNKAWFSGEPKEGISRKKGHMERRSQCLNDFAELFGCMPLVNETVRMERGHW</sequence>
<keyword evidence="2" id="KW-0808">Transferase</keyword>
<keyword evidence="3 5" id="KW-0472">Membrane</keyword>
<dbReference type="Pfam" id="PF09258">
    <property type="entry name" value="Glyco_transf_64"/>
    <property type="match status" value="1"/>
</dbReference>
<reference evidence="7" key="1">
    <citation type="journal article" date="2021" name="Nat. Commun.">
        <title>Genetic determinants of endophytism in the Arabidopsis root mycobiome.</title>
        <authorList>
            <person name="Mesny F."/>
            <person name="Miyauchi S."/>
            <person name="Thiergart T."/>
            <person name="Pickel B."/>
            <person name="Atanasova L."/>
            <person name="Karlsson M."/>
            <person name="Huettel B."/>
            <person name="Barry K.W."/>
            <person name="Haridas S."/>
            <person name="Chen C."/>
            <person name="Bauer D."/>
            <person name="Andreopoulos W."/>
            <person name="Pangilinan J."/>
            <person name="LaButti K."/>
            <person name="Riley R."/>
            <person name="Lipzen A."/>
            <person name="Clum A."/>
            <person name="Drula E."/>
            <person name="Henrissat B."/>
            <person name="Kohler A."/>
            <person name="Grigoriev I.V."/>
            <person name="Martin F.M."/>
            <person name="Hacquard S."/>
        </authorList>
    </citation>
    <scope>NUCLEOTIDE SEQUENCE</scope>
    <source>
        <strain evidence="7">MPI-CAGE-AT-0016</strain>
    </source>
</reference>
<proteinExistence type="predicted"/>
<dbReference type="InterPro" id="IPR004263">
    <property type="entry name" value="Exostosin"/>
</dbReference>
<dbReference type="GO" id="GO:0016020">
    <property type="term" value="C:membrane"/>
    <property type="evidence" value="ECO:0007669"/>
    <property type="project" value="UniProtKB-SubCell"/>
</dbReference>
<dbReference type="PANTHER" id="PTHR48261:SF2">
    <property type="entry name" value="ACETYLGLUCOSAMINYLTRANSFERASE"/>
    <property type="match status" value="1"/>
</dbReference>
<evidence type="ECO:0000313" key="7">
    <source>
        <dbReference type="EMBL" id="KAH7367729.1"/>
    </source>
</evidence>
<feature type="domain" description="Glycosyl transferase 64" evidence="6">
    <location>
        <begin position="109"/>
        <end position="353"/>
    </location>
</feature>
<protein>
    <submittedName>
        <fullName evidence="7">Exostosin-2</fullName>
    </submittedName>
</protein>
<comment type="caution">
    <text evidence="7">The sequence shown here is derived from an EMBL/GenBank/DDBJ whole genome shotgun (WGS) entry which is preliminary data.</text>
</comment>
<dbReference type="InterPro" id="IPR029044">
    <property type="entry name" value="Nucleotide-diphossugar_trans"/>
</dbReference>
<dbReference type="Proteomes" id="UP000813385">
    <property type="component" value="Unassembled WGS sequence"/>
</dbReference>
<dbReference type="AlphaFoldDB" id="A0A8K0TIG9"/>
<evidence type="ECO:0000256" key="3">
    <source>
        <dbReference type="ARBA" id="ARBA00023136"/>
    </source>
</evidence>
<gene>
    <name evidence="7" type="ORF">B0T11DRAFT_57459</name>
</gene>
<evidence type="ECO:0000259" key="6">
    <source>
        <dbReference type="Pfam" id="PF09258"/>
    </source>
</evidence>
<dbReference type="InterPro" id="IPR015338">
    <property type="entry name" value="GT64_dom"/>
</dbReference>
<dbReference type="OrthoDB" id="1733656at2759"/>
<evidence type="ECO:0000256" key="5">
    <source>
        <dbReference type="SAM" id="Phobius"/>
    </source>
</evidence>
<keyword evidence="5" id="KW-0812">Transmembrane</keyword>
<organism evidence="7 8">
    <name type="scientific">Plectosphaerella cucumerina</name>
    <dbReference type="NCBI Taxonomy" id="40658"/>
    <lineage>
        <taxon>Eukaryota</taxon>
        <taxon>Fungi</taxon>
        <taxon>Dikarya</taxon>
        <taxon>Ascomycota</taxon>
        <taxon>Pezizomycotina</taxon>
        <taxon>Sordariomycetes</taxon>
        <taxon>Hypocreomycetidae</taxon>
        <taxon>Glomerellales</taxon>
        <taxon>Plectosphaerellaceae</taxon>
        <taxon>Plectosphaerella</taxon>
    </lineage>
</organism>
<dbReference type="PANTHER" id="PTHR48261">
    <property type="entry name" value="ACETYLGLUCOSAMINYLTRANSFERASE"/>
    <property type="match status" value="1"/>
</dbReference>
<evidence type="ECO:0000256" key="2">
    <source>
        <dbReference type="ARBA" id="ARBA00022679"/>
    </source>
</evidence>
<keyword evidence="8" id="KW-1185">Reference proteome</keyword>
<keyword evidence="4" id="KW-1015">Disulfide bond</keyword>